<evidence type="ECO:0000256" key="1">
    <source>
        <dbReference type="ARBA" id="ARBA00004370"/>
    </source>
</evidence>
<keyword evidence="5" id="KW-0547">Nucleotide-binding</keyword>
<dbReference type="GO" id="GO:0016558">
    <property type="term" value="P:protein import into peroxisome matrix"/>
    <property type="evidence" value="ECO:0007669"/>
    <property type="project" value="TreeGrafter"/>
</dbReference>
<evidence type="ECO:0000256" key="4">
    <source>
        <dbReference type="ARBA" id="ARBA00022593"/>
    </source>
</evidence>
<protein>
    <recommendedName>
        <fullName evidence="11">Peroxisomal ATPase PEX1</fullName>
    </recommendedName>
    <alternativeName>
        <fullName evidence="10">Peroxin-1</fullName>
    </alternativeName>
</protein>
<reference evidence="14 15" key="1">
    <citation type="journal article" date="2024" name="Nat. Commun.">
        <title>Phylogenomics reveals the evolutionary origins of lichenization in chlorophyte algae.</title>
        <authorList>
            <person name="Puginier C."/>
            <person name="Libourel C."/>
            <person name="Otte J."/>
            <person name="Skaloud P."/>
            <person name="Haon M."/>
            <person name="Grisel S."/>
            <person name="Petersen M."/>
            <person name="Berrin J.G."/>
            <person name="Delaux P.M."/>
            <person name="Dal Grande F."/>
            <person name="Keller J."/>
        </authorList>
    </citation>
    <scope>NUCLEOTIDE SEQUENCE [LARGE SCALE GENOMIC DNA]</scope>
    <source>
        <strain evidence="14 15">SAG 2043</strain>
    </source>
</reference>
<dbReference type="InterPro" id="IPR003593">
    <property type="entry name" value="AAA+_ATPase"/>
</dbReference>
<evidence type="ECO:0000256" key="11">
    <source>
        <dbReference type="ARBA" id="ARBA00034532"/>
    </source>
</evidence>
<dbReference type="Pfam" id="PF17862">
    <property type="entry name" value="AAA_lid_3"/>
    <property type="match status" value="1"/>
</dbReference>
<dbReference type="SUPFAM" id="SSF52540">
    <property type="entry name" value="P-loop containing nucleoside triphosphate hydrolases"/>
    <property type="match status" value="2"/>
</dbReference>
<dbReference type="GO" id="GO:0005524">
    <property type="term" value="F:ATP binding"/>
    <property type="evidence" value="ECO:0007669"/>
    <property type="project" value="UniProtKB-KW"/>
</dbReference>
<name>A0AAW1R745_9CHLO</name>
<dbReference type="PANTHER" id="PTHR23077:SF12">
    <property type="entry name" value="PEROXISOMAL ATPASE PEX1"/>
    <property type="match status" value="1"/>
</dbReference>
<evidence type="ECO:0000313" key="14">
    <source>
        <dbReference type="EMBL" id="KAK9829370.1"/>
    </source>
</evidence>
<accession>A0AAW1R745</accession>
<evidence type="ECO:0000256" key="2">
    <source>
        <dbReference type="ARBA" id="ARBA00006914"/>
    </source>
</evidence>
<feature type="domain" description="AAA+ ATPase" evidence="13">
    <location>
        <begin position="398"/>
        <end position="548"/>
    </location>
</feature>
<comment type="subcellular location">
    <subcellularLocation>
        <location evidence="1">Membrane</location>
    </subcellularLocation>
</comment>
<dbReference type="CDD" id="cd00009">
    <property type="entry name" value="AAA"/>
    <property type="match status" value="1"/>
</dbReference>
<dbReference type="InterPro" id="IPR003960">
    <property type="entry name" value="ATPase_AAA_CS"/>
</dbReference>
<evidence type="ECO:0000256" key="9">
    <source>
        <dbReference type="ARBA" id="ARBA00023136"/>
    </source>
</evidence>
<evidence type="ECO:0000256" key="3">
    <source>
        <dbReference type="ARBA" id="ARBA00022448"/>
    </source>
</evidence>
<feature type="domain" description="AAA+ ATPase" evidence="13">
    <location>
        <begin position="691"/>
        <end position="827"/>
    </location>
</feature>
<dbReference type="EMBL" id="JALJOR010000001">
    <property type="protein sequence ID" value="KAK9829370.1"/>
    <property type="molecule type" value="Genomic_DNA"/>
</dbReference>
<dbReference type="AlphaFoldDB" id="A0AAW1R745"/>
<keyword evidence="6" id="KW-0378">Hydrolase</keyword>
<dbReference type="Pfam" id="PF00004">
    <property type="entry name" value="AAA"/>
    <property type="match status" value="2"/>
</dbReference>
<dbReference type="Gene3D" id="3.40.50.300">
    <property type="entry name" value="P-loop containing nucleotide triphosphate hydrolases"/>
    <property type="match status" value="2"/>
</dbReference>
<dbReference type="SMART" id="SM00382">
    <property type="entry name" value="AAA"/>
    <property type="match status" value="2"/>
</dbReference>
<comment type="similarity">
    <text evidence="2">Belongs to the AAA ATPase family.</text>
</comment>
<keyword evidence="4" id="KW-0962">Peroxisome biogenesis</keyword>
<evidence type="ECO:0000256" key="5">
    <source>
        <dbReference type="ARBA" id="ARBA00022741"/>
    </source>
</evidence>
<evidence type="ECO:0000256" key="7">
    <source>
        <dbReference type="ARBA" id="ARBA00022840"/>
    </source>
</evidence>
<dbReference type="InterPro" id="IPR041569">
    <property type="entry name" value="AAA_lid_3"/>
</dbReference>
<evidence type="ECO:0000256" key="12">
    <source>
        <dbReference type="ARBA" id="ARBA00048778"/>
    </source>
</evidence>
<keyword evidence="9" id="KW-0472">Membrane</keyword>
<keyword evidence="8" id="KW-0653">Protein transport</keyword>
<evidence type="ECO:0000313" key="15">
    <source>
        <dbReference type="Proteomes" id="UP001489004"/>
    </source>
</evidence>
<dbReference type="Pfam" id="PF09262">
    <property type="entry name" value="PEX-1N"/>
    <property type="match status" value="1"/>
</dbReference>
<dbReference type="InterPro" id="IPR027417">
    <property type="entry name" value="P-loop_NTPase"/>
</dbReference>
<evidence type="ECO:0000256" key="10">
    <source>
        <dbReference type="ARBA" id="ARBA00032509"/>
    </source>
</evidence>
<evidence type="ECO:0000256" key="8">
    <source>
        <dbReference type="ARBA" id="ARBA00022927"/>
    </source>
</evidence>
<dbReference type="Gene3D" id="3.10.330.10">
    <property type="match status" value="1"/>
</dbReference>
<dbReference type="InterPro" id="IPR050168">
    <property type="entry name" value="AAA_ATPase_domain"/>
</dbReference>
<dbReference type="InterPro" id="IPR015342">
    <property type="entry name" value="PEX1-N_C-lobe"/>
</dbReference>
<dbReference type="Proteomes" id="UP001489004">
    <property type="component" value="Unassembled WGS sequence"/>
</dbReference>
<dbReference type="GO" id="GO:0005778">
    <property type="term" value="C:peroxisomal membrane"/>
    <property type="evidence" value="ECO:0007669"/>
    <property type="project" value="TreeGrafter"/>
</dbReference>
<dbReference type="Gene3D" id="1.10.8.60">
    <property type="match status" value="2"/>
</dbReference>
<gene>
    <name evidence="14" type="ORF">WJX72_005440</name>
</gene>
<dbReference type="FunFam" id="3.40.50.300:FF:000149">
    <property type="entry name" value="Nuclear valosin-containing protein-like"/>
    <property type="match status" value="1"/>
</dbReference>
<dbReference type="GO" id="GO:0016887">
    <property type="term" value="F:ATP hydrolysis activity"/>
    <property type="evidence" value="ECO:0007669"/>
    <property type="project" value="InterPro"/>
</dbReference>
<evidence type="ECO:0000256" key="6">
    <source>
        <dbReference type="ARBA" id="ARBA00022801"/>
    </source>
</evidence>
<organism evidence="14 15">
    <name type="scientific">[Myrmecia] bisecta</name>
    <dbReference type="NCBI Taxonomy" id="41462"/>
    <lineage>
        <taxon>Eukaryota</taxon>
        <taxon>Viridiplantae</taxon>
        <taxon>Chlorophyta</taxon>
        <taxon>core chlorophytes</taxon>
        <taxon>Trebouxiophyceae</taxon>
        <taxon>Trebouxiales</taxon>
        <taxon>Trebouxiaceae</taxon>
        <taxon>Myrmecia</taxon>
    </lineage>
</organism>
<dbReference type="SUPFAM" id="SSF50692">
    <property type="entry name" value="ADC-like"/>
    <property type="match status" value="1"/>
</dbReference>
<sequence>MEFFDAVIVSEEAARLSQLVVRLSAEKSCWVALPATLIARLYDAQLTLPLVLELQLAPAPGAARRAGSAAPVWHVAWAGAASGSGGLDIPAALAGCLGIPDGSLVQVKAVPHVPPAVGVSVEPVSVDDWEVVELHAEYMEEQLLNQVGAVRAGQPFPFWVKNQSALYLRVATAIPADLVRLVQGAEVAIAPRTRARPGEKGVAGSIDSQTAVPATAGPTASLPAVWLRVLAADDGMAVPLHAAPLAPKAATLDSGLARLQQWRTWQSTVACVSAATARLGHLAHGQLVSLSQAASRSPKTISAVPVEGSWMSADDDERPAQAAGTAECQQTLLQNGTIVSFTSEDLQQVISFAVGLAHKPSVPGASAPTDVALPALERLFSSLAQTARTSIYQLGSCAPGGLLICGTSGSGKTGLARLLAGQLEAHPACLAHVVHVDCGSLATESADAIKRQLSPLVQEALDCMPSLLILDDLQLICAADQDGPEAGGSGDAAGVADWLADVLDSFASPGHLPFPVAVCATCNDAAELAAPLRAAGRLDCTLRLPTPGTTERASILQTGLVQRGVNFQPHNLQALASKADGYDSNDLRVLLDRAVHAAVRRQLADPTSLFGQIRKGVATAKLTVTGADLATAQTGFSPAASWGVGQGTASGAGPRGWQDVGGMADVKAALREALEVPTRFAHLMAKAPLRLRTGVLLYGPPGCGKTHAVAAAVAAAGVRLVSVKGPEVLNKYIGASEAAVRDLFRRASAAAPCVLFFDEFDAIAPQRGHDSTGVTDRVVNQLLTELDGVEGLTGVCVIAATSRPDLLDAALLRPGRLDRLIYCGFPRAPDRVHIMRALAHRLRPAAPGAPADGSDNNNADQTAWQAELRKVATAADGFTGADLSALLSEAQLAAVHQALDTPDLEARPVGAGGTATPGAPVVSAEHVRGAAGKARPSVPPVEKARLEAIYARFRESRDPGIGNVSAKGKGKRATLA</sequence>
<dbReference type="InterPro" id="IPR003959">
    <property type="entry name" value="ATPase_AAA_core"/>
</dbReference>
<proteinExistence type="inferred from homology"/>
<dbReference type="PROSITE" id="PS00674">
    <property type="entry name" value="AAA"/>
    <property type="match status" value="1"/>
</dbReference>
<comment type="caution">
    <text evidence="14">The sequence shown here is derived from an EMBL/GenBank/DDBJ whole genome shotgun (WGS) entry which is preliminary data.</text>
</comment>
<dbReference type="InterPro" id="IPR029067">
    <property type="entry name" value="CDC48_domain_2-like_sf"/>
</dbReference>
<keyword evidence="7" id="KW-0067">ATP-binding</keyword>
<keyword evidence="15" id="KW-1185">Reference proteome</keyword>
<dbReference type="GO" id="GO:0005829">
    <property type="term" value="C:cytosol"/>
    <property type="evidence" value="ECO:0007669"/>
    <property type="project" value="TreeGrafter"/>
</dbReference>
<dbReference type="InterPro" id="IPR009010">
    <property type="entry name" value="Asp_de-COase-like_dom_sf"/>
</dbReference>
<keyword evidence="3" id="KW-0813">Transport</keyword>
<comment type="catalytic activity">
    <reaction evidence="12">
        <text>ATP + H2O = ADP + phosphate + H(+)</text>
        <dbReference type="Rhea" id="RHEA:13065"/>
        <dbReference type="ChEBI" id="CHEBI:15377"/>
        <dbReference type="ChEBI" id="CHEBI:15378"/>
        <dbReference type="ChEBI" id="CHEBI:30616"/>
        <dbReference type="ChEBI" id="CHEBI:43474"/>
        <dbReference type="ChEBI" id="CHEBI:456216"/>
    </reaction>
    <physiologicalReaction direction="left-to-right" evidence="12">
        <dbReference type="Rhea" id="RHEA:13066"/>
    </physiologicalReaction>
</comment>
<dbReference type="SUPFAM" id="SSF54585">
    <property type="entry name" value="Cdc48 domain 2-like"/>
    <property type="match status" value="1"/>
</dbReference>
<dbReference type="PANTHER" id="PTHR23077">
    <property type="entry name" value="AAA-FAMILY ATPASE"/>
    <property type="match status" value="1"/>
</dbReference>
<evidence type="ECO:0000259" key="13">
    <source>
        <dbReference type="SMART" id="SM00382"/>
    </source>
</evidence>